<evidence type="ECO:0000313" key="3">
    <source>
        <dbReference type="Proteomes" id="UP000065533"/>
    </source>
</evidence>
<gene>
    <name evidence="2" type="ORF">AUO94_15840</name>
</gene>
<reference evidence="2" key="1">
    <citation type="submission" date="2016-01" db="EMBL/GenBank/DDBJ databases">
        <title>Complete genome of Planococcus kocurri type strain.</title>
        <authorList>
            <person name="See-Too W.S."/>
        </authorList>
    </citation>
    <scope>NUCLEOTIDE SEQUENCE [LARGE SCALE GENOMIC DNA]</scope>
    <source>
        <strain evidence="2">ATCC 43650</strain>
    </source>
</reference>
<name>A0ABM5X060_9BACL</name>
<sequence length="208" mass="23801">MENEKIRIYDENGIAQGVATRQTVHEKGCWHETFHCWVVGRENNKDIIYLQLRSKDKKDFPGLFDITAAGHLMADEAVRDGVREVQEELGLQVDFAELTSLGMIKDQINLLNFTDNERCHCFLYRKQDNNDDAFELQTEEVSGIAKVEFEELAELVMGKKEEVEVEGFVPVAGESSRFKKQIGLKDLVPHSQDYLKKVIKQIGLALKK</sequence>
<dbReference type="PANTHER" id="PTHR10885:SF0">
    <property type="entry name" value="ISOPENTENYL-DIPHOSPHATE DELTA-ISOMERASE"/>
    <property type="match status" value="1"/>
</dbReference>
<dbReference type="InterPro" id="IPR000086">
    <property type="entry name" value="NUDIX_hydrolase_dom"/>
</dbReference>
<accession>A0ABM5X060</accession>
<dbReference type="CDD" id="cd04692">
    <property type="entry name" value="NUDIX_Hydrolase"/>
    <property type="match status" value="1"/>
</dbReference>
<dbReference type="SUPFAM" id="SSF55811">
    <property type="entry name" value="Nudix"/>
    <property type="match status" value="1"/>
</dbReference>
<evidence type="ECO:0000259" key="1">
    <source>
        <dbReference type="PROSITE" id="PS51462"/>
    </source>
</evidence>
<dbReference type="EMBL" id="CP013661">
    <property type="protein sequence ID" value="ALS80001.1"/>
    <property type="molecule type" value="Genomic_DNA"/>
</dbReference>
<dbReference type="RefSeq" id="WP_058386642.1">
    <property type="nucleotide sequence ID" value="NZ_CP013661.2"/>
</dbReference>
<feature type="domain" description="Nudix hydrolase" evidence="1">
    <location>
        <begin position="29"/>
        <end position="169"/>
    </location>
</feature>
<proteinExistence type="predicted"/>
<keyword evidence="3" id="KW-1185">Reference proteome</keyword>
<dbReference type="Proteomes" id="UP000065533">
    <property type="component" value="Chromosome"/>
</dbReference>
<dbReference type="PROSITE" id="PS51462">
    <property type="entry name" value="NUDIX"/>
    <property type="match status" value="1"/>
</dbReference>
<evidence type="ECO:0000313" key="2">
    <source>
        <dbReference type="EMBL" id="ALS80001.1"/>
    </source>
</evidence>
<dbReference type="PANTHER" id="PTHR10885">
    <property type="entry name" value="ISOPENTENYL-DIPHOSPHATE DELTA-ISOMERASE"/>
    <property type="match status" value="1"/>
</dbReference>
<dbReference type="InterPro" id="IPR015797">
    <property type="entry name" value="NUDIX_hydrolase-like_dom_sf"/>
</dbReference>
<dbReference type="Pfam" id="PF00293">
    <property type="entry name" value="NUDIX"/>
    <property type="match status" value="1"/>
</dbReference>
<dbReference type="Gene3D" id="3.90.79.10">
    <property type="entry name" value="Nucleoside Triphosphate Pyrophosphohydrolase"/>
    <property type="match status" value="1"/>
</dbReference>
<protein>
    <recommendedName>
        <fullName evidence="1">Nudix hydrolase domain-containing protein</fullName>
    </recommendedName>
</protein>
<organism evidence="2 3">
    <name type="scientific">Planococcus kocurii</name>
    <dbReference type="NCBI Taxonomy" id="1374"/>
    <lineage>
        <taxon>Bacteria</taxon>
        <taxon>Bacillati</taxon>
        <taxon>Bacillota</taxon>
        <taxon>Bacilli</taxon>
        <taxon>Bacillales</taxon>
        <taxon>Caryophanaceae</taxon>
        <taxon>Planococcus</taxon>
    </lineage>
</organism>